<dbReference type="EMBL" id="PRLP01000052">
    <property type="protein sequence ID" value="PPC76365.1"/>
    <property type="molecule type" value="Genomic_DNA"/>
</dbReference>
<dbReference type="InterPro" id="IPR038507">
    <property type="entry name" value="YcnI-like_sf"/>
</dbReference>
<evidence type="ECO:0000256" key="1">
    <source>
        <dbReference type="SAM" id="SignalP"/>
    </source>
</evidence>
<evidence type="ECO:0000313" key="4">
    <source>
        <dbReference type="Proteomes" id="UP000238196"/>
    </source>
</evidence>
<proteinExistence type="predicted"/>
<feature type="chain" id="PRO_5015492843" description="YncI copper-binding domain-containing protein" evidence="1">
    <location>
        <begin position="21"/>
        <end position="163"/>
    </location>
</feature>
<dbReference type="Proteomes" id="UP000238196">
    <property type="component" value="Unassembled WGS sequence"/>
</dbReference>
<evidence type="ECO:0000313" key="3">
    <source>
        <dbReference type="EMBL" id="PPC76365.1"/>
    </source>
</evidence>
<feature type="domain" description="YncI copper-binding" evidence="2">
    <location>
        <begin position="21"/>
        <end position="154"/>
    </location>
</feature>
<dbReference type="CDD" id="cd08545">
    <property type="entry name" value="YcnI_like"/>
    <property type="match status" value="1"/>
</dbReference>
<gene>
    <name evidence="3" type="ORF">C4K68_15505</name>
</gene>
<dbReference type="InterPro" id="IPR012533">
    <property type="entry name" value="YcnI-copper_dom"/>
</dbReference>
<dbReference type="Gene3D" id="2.60.40.2230">
    <property type="entry name" value="Uncharacterised protein YcnI-like PF07987, DUF1775"/>
    <property type="match status" value="1"/>
</dbReference>
<reference evidence="3 4" key="1">
    <citation type="submission" date="2018-02" db="EMBL/GenBank/DDBJ databases">
        <title>novel marine gammaproteobacteria from coastal saline agro ecosystem.</title>
        <authorList>
            <person name="Krishnan R."/>
            <person name="Ramesh Kumar N."/>
        </authorList>
    </citation>
    <scope>NUCLEOTIDE SEQUENCE [LARGE SCALE GENOMIC DNA]</scope>
    <source>
        <strain evidence="3 4">228</strain>
    </source>
</reference>
<protein>
    <recommendedName>
        <fullName evidence="2">YncI copper-binding domain-containing protein</fullName>
    </recommendedName>
</protein>
<organism evidence="3 4">
    <name type="scientific">Proteobacteria bacterium 228</name>
    <dbReference type="NCBI Taxonomy" id="2083153"/>
    <lineage>
        <taxon>Bacteria</taxon>
        <taxon>Pseudomonadati</taxon>
        <taxon>Pseudomonadota</taxon>
    </lineage>
</organism>
<comment type="caution">
    <text evidence="3">The sequence shown here is derived from an EMBL/GenBank/DDBJ whole genome shotgun (WGS) entry which is preliminary data.</text>
</comment>
<name>A0A2S5KP08_9PROT</name>
<dbReference type="AlphaFoldDB" id="A0A2S5KP08"/>
<keyword evidence="1" id="KW-0732">Signal</keyword>
<dbReference type="OrthoDB" id="9796962at2"/>
<sequence length="163" mass="18002">MTIKPLFLFSTLLVSSAASAHITLEQPSAPAGSYYKAIFRVPHGCEGHATTGITIEFPGAFHNAHPMPKAGWVLSTMPRKEIHEPASVSWKEGSLPNEWYDEFVVRGQLAKDAPEVLSFTVVQQCGDVVERWDQPMPADEHAAEPEYPAPVLHVTAQQTEHHH</sequence>
<accession>A0A2S5KP08</accession>
<evidence type="ECO:0000259" key="2">
    <source>
        <dbReference type="Pfam" id="PF07987"/>
    </source>
</evidence>
<feature type="signal peptide" evidence="1">
    <location>
        <begin position="1"/>
        <end position="20"/>
    </location>
</feature>
<dbReference type="Pfam" id="PF07987">
    <property type="entry name" value="DUF1775"/>
    <property type="match status" value="1"/>
</dbReference>